<dbReference type="OrthoDB" id="1935723at2"/>
<organism evidence="1 2">
    <name type="scientific">Clostridium cavendishii DSM 21758</name>
    <dbReference type="NCBI Taxonomy" id="1121302"/>
    <lineage>
        <taxon>Bacteria</taxon>
        <taxon>Bacillati</taxon>
        <taxon>Bacillota</taxon>
        <taxon>Clostridia</taxon>
        <taxon>Eubacteriales</taxon>
        <taxon>Clostridiaceae</taxon>
        <taxon>Clostridium</taxon>
    </lineage>
</organism>
<name>A0A1M6V6V1_9CLOT</name>
<gene>
    <name evidence="1" type="ORF">SAMN02745163_04431</name>
</gene>
<reference evidence="1 2" key="1">
    <citation type="submission" date="2016-11" db="EMBL/GenBank/DDBJ databases">
        <authorList>
            <person name="Jaros S."/>
            <person name="Januszkiewicz K."/>
            <person name="Wedrychowicz H."/>
        </authorList>
    </citation>
    <scope>NUCLEOTIDE SEQUENCE [LARGE SCALE GENOMIC DNA]</scope>
    <source>
        <strain evidence="1 2">DSM 21758</strain>
    </source>
</reference>
<dbReference type="Gene3D" id="1.20.1260.10">
    <property type="match status" value="1"/>
</dbReference>
<evidence type="ECO:0000313" key="2">
    <source>
        <dbReference type="Proteomes" id="UP000184310"/>
    </source>
</evidence>
<keyword evidence="2" id="KW-1185">Reference proteome</keyword>
<dbReference type="RefSeq" id="WP_072993630.1">
    <property type="nucleotide sequence ID" value="NZ_FQZB01000027.1"/>
</dbReference>
<sequence length="156" mass="18180">MAYDITDIIDKAINIANKRKKIYIKIAETSNNDCVKVFSNVLVKNVDRNISYYETLKSQVTNNTIEEIGIDIYDKISFLINEFNNRHYTPEINNTKDFLKFSINFEKDIDALFIDIQGRLVKTSNDTDSITYNSLYEIIKAKENLIKSLEQLSKYN</sequence>
<dbReference type="Proteomes" id="UP000184310">
    <property type="component" value="Unassembled WGS sequence"/>
</dbReference>
<protein>
    <submittedName>
        <fullName evidence="1">Uncharacterized protein</fullName>
    </submittedName>
</protein>
<proteinExistence type="predicted"/>
<dbReference type="STRING" id="1121302.SAMN02745163_04431"/>
<accession>A0A1M6V6V1</accession>
<evidence type="ECO:0000313" key="1">
    <source>
        <dbReference type="EMBL" id="SHK77046.1"/>
    </source>
</evidence>
<dbReference type="AlphaFoldDB" id="A0A1M6V6V1"/>
<dbReference type="EMBL" id="FQZB01000027">
    <property type="protein sequence ID" value="SHK77046.1"/>
    <property type="molecule type" value="Genomic_DNA"/>
</dbReference>
<dbReference type="InterPro" id="IPR012347">
    <property type="entry name" value="Ferritin-like"/>
</dbReference>